<feature type="region of interest" description="Disordered" evidence="1">
    <location>
        <begin position="1"/>
        <end position="75"/>
    </location>
</feature>
<dbReference type="AlphaFoldDB" id="A0A6G6Y0Z2"/>
<dbReference type="Proteomes" id="UP000501568">
    <property type="component" value="Chromosome"/>
</dbReference>
<organism evidence="2 3">
    <name type="scientific">Stakelama tenebrarum</name>
    <dbReference type="NCBI Taxonomy" id="2711215"/>
    <lineage>
        <taxon>Bacteria</taxon>
        <taxon>Pseudomonadati</taxon>
        <taxon>Pseudomonadota</taxon>
        <taxon>Alphaproteobacteria</taxon>
        <taxon>Sphingomonadales</taxon>
        <taxon>Sphingomonadaceae</taxon>
        <taxon>Stakelama</taxon>
    </lineage>
</organism>
<dbReference type="InterPro" id="IPR013785">
    <property type="entry name" value="Aldolase_TIM"/>
</dbReference>
<accession>A0A6G6Y0Z2</accession>
<dbReference type="Gene3D" id="3.20.20.70">
    <property type="entry name" value="Aldolase class I"/>
    <property type="match status" value="1"/>
</dbReference>
<evidence type="ECO:0000313" key="3">
    <source>
        <dbReference type="Proteomes" id="UP000501568"/>
    </source>
</evidence>
<dbReference type="EMBL" id="CP049109">
    <property type="protein sequence ID" value="QIG78592.1"/>
    <property type="molecule type" value="Genomic_DNA"/>
</dbReference>
<dbReference type="KEGG" id="spzr:G5C33_01515"/>
<evidence type="ECO:0000256" key="1">
    <source>
        <dbReference type="SAM" id="MobiDB-lite"/>
    </source>
</evidence>
<dbReference type="RefSeq" id="WP_165325591.1">
    <property type="nucleotide sequence ID" value="NZ_CP049109.1"/>
</dbReference>
<name>A0A6G6Y0Z2_9SPHN</name>
<evidence type="ECO:0000313" key="2">
    <source>
        <dbReference type="EMBL" id="QIG78592.1"/>
    </source>
</evidence>
<protein>
    <submittedName>
        <fullName evidence="2">Uncharacterized protein</fullName>
    </submittedName>
</protein>
<gene>
    <name evidence="2" type="ORF">G5C33_01515</name>
</gene>
<proteinExistence type="predicted"/>
<feature type="compositionally biased region" description="Basic and acidic residues" evidence="1">
    <location>
        <begin position="30"/>
        <end position="58"/>
    </location>
</feature>
<reference evidence="2 3" key="1">
    <citation type="submission" date="2020-02" db="EMBL/GenBank/DDBJ databases">
        <authorList>
            <person name="Zheng R.K."/>
            <person name="Sun C.M."/>
        </authorList>
    </citation>
    <scope>NUCLEOTIDE SEQUENCE [LARGE SCALE GENOMIC DNA]</scope>
    <source>
        <strain evidence="3">zrk23</strain>
    </source>
</reference>
<sequence>MAGISTPSLAAAVSKAGGLESTGVGATDAVDARPMIEELRGHDSLADNSRELGSERPDLGALVKSCPSKSLQLRQ</sequence>
<keyword evidence="3" id="KW-1185">Reference proteome</keyword>